<accession>A0A1I5TP94</accession>
<protein>
    <submittedName>
        <fullName evidence="2">Uncharacterized protein</fullName>
    </submittedName>
</protein>
<feature type="region of interest" description="Disordered" evidence="1">
    <location>
        <begin position="142"/>
        <end position="161"/>
    </location>
</feature>
<gene>
    <name evidence="2" type="ORF">SAMN05660464_4438</name>
</gene>
<name>A0A1I5TP94_9ACTN</name>
<evidence type="ECO:0000313" key="3">
    <source>
        <dbReference type="Proteomes" id="UP000198857"/>
    </source>
</evidence>
<evidence type="ECO:0000256" key="1">
    <source>
        <dbReference type="SAM" id="MobiDB-lite"/>
    </source>
</evidence>
<feature type="compositionally biased region" description="Basic residues" evidence="1">
    <location>
        <begin position="368"/>
        <end position="377"/>
    </location>
</feature>
<reference evidence="3" key="1">
    <citation type="submission" date="2016-10" db="EMBL/GenBank/DDBJ databases">
        <authorList>
            <person name="Varghese N."/>
            <person name="Submissions S."/>
        </authorList>
    </citation>
    <scope>NUCLEOTIDE SEQUENCE [LARGE SCALE GENOMIC DNA]</scope>
    <source>
        <strain evidence="3">DSM 44208</strain>
    </source>
</reference>
<dbReference type="EMBL" id="FOWQ01000009">
    <property type="protein sequence ID" value="SFP84902.1"/>
    <property type="molecule type" value="Genomic_DNA"/>
</dbReference>
<dbReference type="AlphaFoldDB" id="A0A1I5TP94"/>
<sequence length="444" mass="46028">MGSSGAAREEYAWLPAPADPVNGSAGDGRAGLFARGCGRAIEVLDGRRVTALGSGHLGPGRAVGIPTRGWPQWLRSGPGRSSGSTGASPARSAKRSSAASWATGPHLAKASETTDGPSGSCESPSDLDGRLGAWVRPLVGRSDTESAGLSGSGVGPVDGVRAGWRSGVVVQTSAYQRNRRNLAPPGVRRDRERRGSGGGLHRRGPRQADDRRPPCHSRPGDPAGPRRTVVASGGRRDQHSSPADHPPRSSGQRRRSAPATSSGRADRPQRHGGDRPAPRASCGWWCRPGGLNAAVFHGGPLRDTRAGCHEDGFRTILRAAASAHSRGSPPGGRRSAPAVDHPGHRRRGAGGTLRGLLDQRAYSGPTRTRTRPQHRHPVALGPRAGRCGTDRPAVCHGPQSSHLPAGSDSRREPRAGGPLVAAARAEARPGPPALDGASSPTARR</sequence>
<dbReference type="STRING" id="1523247.SAMN05660464_4438"/>
<feature type="compositionally biased region" description="Basic and acidic residues" evidence="1">
    <location>
        <begin position="264"/>
        <end position="277"/>
    </location>
</feature>
<feature type="compositionally biased region" description="Low complexity" evidence="1">
    <location>
        <begin position="415"/>
        <end position="424"/>
    </location>
</feature>
<feature type="compositionally biased region" description="Low complexity" evidence="1">
    <location>
        <begin position="75"/>
        <end position="100"/>
    </location>
</feature>
<feature type="region of interest" description="Disordered" evidence="1">
    <location>
        <begin position="1"/>
        <end position="29"/>
    </location>
</feature>
<feature type="region of interest" description="Disordered" evidence="1">
    <location>
        <begin position="175"/>
        <end position="278"/>
    </location>
</feature>
<feature type="compositionally biased region" description="Polar residues" evidence="1">
    <location>
        <begin position="111"/>
        <end position="123"/>
    </location>
</feature>
<keyword evidence="3" id="KW-1185">Reference proteome</keyword>
<feature type="region of interest" description="Disordered" evidence="1">
    <location>
        <begin position="321"/>
        <end position="444"/>
    </location>
</feature>
<proteinExistence type="predicted"/>
<organism evidence="2 3">
    <name type="scientific">Geodermatophilus dictyosporus</name>
    <dbReference type="NCBI Taxonomy" id="1523247"/>
    <lineage>
        <taxon>Bacteria</taxon>
        <taxon>Bacillati</taxon>
        <taxon>Actinomycetota</taxon>
        <taxon>Actinomycetes</taxon>
        <taxon>Geodermatophilales</taxon>
        <taxon>Geodermatophilaceae</taxon>
        <taxon>Geodermatophilus</taxon>
    </lineage>
</organism>
<evidence type="ECO:0000313" key="2">
    <source>
        <dbReference type="EMBL" id="SFP84902.1"/>
    </source>
</evidence>
<dbReference type="Proteomes" id="UP000198857">
    <property type="component" value="Unassembled WGS sequence"/>
</dbReference>
<feature type="region of interest" description="Disordered" evidence="1">
    <location>
        <begin position="63"/>
        <end position="128"/>
    </location>
</feature>